<accession>A0A511MWJ7</accession>
<dbReference type="PROSITE" id="PS50234">
    <property type="entry name" value="VWFA"/>
    <property type="match status" value="1"/>
</dbReference>
<name>A0A511MWJ7_DEIC1</name>
<dbReference type="PROSITE" id="PS50194">
    <property type="entry name" value="FILAMIN_REPEAT"/>
    <property type="match status" value="1"/>
</dbReference>
<protein>
    <recommendedName>
        <fullName evidence="2">VWFA domain-containing protein</fullName>
    </recommendedName>
</protein>
<dbReference type="Pfam" id="PF00092">
    <property type="entry name" value="VWA"/>
    <property type="match status" value="1"/>
</dbReference>
<dbReference type="SUPFAM" id="SSF53300">
    <property type="entry name" value="vWA-like"/>
    <property type="match status" value="1"/>
</dbReference>
<dbReference type="InterPro" id="IPR002035">
    <property type="entry name" value="VWF_A"/>
</dbReference>
<feature type="chain" id="PRO_5021884070" description="VWFA domain-containing protein" evidence="1">
    <location>
        <begin position="21"/>
        <end position="831"/>
    </location>
</feature>
<gene>
    <name evidence="3" type="ORF">DC3_05870</name>
</gene>
<dbReference type="RefSeq" id="WP_186815787.1">
    <property type="nucleotide sequence ID" value="NZ_BJXB01000002.1"/>
</dbReference>
<keyword evidence="1" id="KW-0732">Signal</keyword>
<feature type="signal peptide" evidence="1">
    <location>
        <begin position="1"/>
        <end position="20"/>
    </location>
</feature>
<organism evidence="3 4">
    <name type="scientific">Deinococcus cellulosilyticus (strain DSM 18568 / NBRC 106333 / KACC 11606 / 5516J-15)</name>
    <dbReference type="NCBI Taxonomy" id="1223518"/>
    <lineage>
        <taxon>Bacteria</taxon>
        <taxon>Thermotogati</taxon>
        <taxon>Deinococcota</taxon>
        <taxon>Deinococci</taxon>
        <taxon>Deinococcales</taxon>
        <taxon>Deinococcaceae</taxon>
        <taxon>Deinococcus</taxon>
    </lineage>
</organism>
<evidence type="ECO:0000259" key="2">
    <source>
        <dbReference type="PROSITE" id="PS50234"/>
    </source>
</evidence>
<evidence type="ECO:0000313" key="4">
    <source>
        <dbReference type="Proteomes" id="UP000321306"/>
    </source>
</evidence>
<dbReference type="SMART" id="SM00327">
    <property type="entry name" value="VWA"/>
    <property type="match status" value="1"/>
</dbReference>
<reference evidence="3 4" key="1">
    <citation type="submission" date="2019-07" db="EMBL/GenBank/DDBJ databases">
        <title>Whole genome shotgun sequence of Deinococcus cellulosilyticus NBRC 106333.</title>
        <authorList>
            <person name="Hosoyama A."/>
            <person name="Uohara A."/>
            <person name="Ohji S."/>
            <person name="Ichikawa N."/>
        </authorList>
    </citation>
    <scope>NUCLEOTIDE SEQUENCE [LARGE SCALE GENOMIC DNA]</scope>
    <source>
        <strain evidence="3 4">NBRC 106333</strain>
    </source>
</reference>
<dbReference type="InterPro" id="IPR036465">
    <property type="entry name" value="vWFA_dom_sf"/>
</dbReference>
<dbReference type="Gene3D" id="3.40.50.410">
    <property type="entry name" value="von Willebrand factor, type A domain"/>
    <property type="match status" value="1"/>
</dbReference>
<comment type="caution">
    <text evidence="3">The sequence shown here is derived from an EMBL/GenBank/DDBJ whole genome shotgun (WGS) entry which is preliminary data.</text>
</comment>
<dbReference type="Proteomes" id="UP000321306">
    <property type="component" value="Unassembled WGS sequence"/>
</dbReference>
<proteinExistence type="predicted"/>
<feature type="domain" description="VWFA" evidence="2">
    <location>
        <begin position="23"/>
        <end position="205"/>
    </location>
</feature>
<keyword evidence="4" id="KW-1185">Reference proteome</keyword>
<sequence>MNLPRITLLLGFMLVAQASAQTRVQLILDASGSMYNKMPDGQTRIQVAKDVLTGFVASLPDDPQLNVGLRLYGAKTMAVAQGACQDSELVLPMQGLNRAALQDTVRKTTPKGATPIAYSLLKAAEDFPNDASKKLVVLVTDGQESCRGDLKAAMELFNKRGIELKIIGIDLDDRAQRSFNGIGSFQNTTSANQLASALGTAVQQVAPPVQKTVPVNVQLTIDGKPSTGGNTVTLLNVLDGKPLPMTVQNSEGQFRLDVPVGTYTAQVNTSTGVRTFTGLTVNATSENRFAFEVGELRAQVDLTFSPQTPSMGSTVKLQFKNVPEVTGDTHIFLAEKDDADNSYVNYTAVQGKEGEAEMRIPEIARPMEFRFVLTRPDGSVQVLGRSAAFTPQEVAATVQVPAEITAGDLLRVLWTGPANSDDYITVVPEGTTDGGYGVYGYVSGTTSPLEIRTHPVAGNFEVRYMSGEGRVLARQAFRMIKAQYSISAPQKANVGQEIKVSWKGPGQPGDYITIVEKDAPEGTYTHYFYADTPEGTGTLNAPQKAGAYQVRYATDNGGTVMTAVDITIEGLDYSLTAPASVVAGNTVSIQWKGADAQGDYLTLVPKDAEDGVYAEYVYTRAGNPVELRAPQTPGDYEIRYQSEGLGNAVLARTPIKVTGAQYNFRFPRSVMAGTALNVDYDAPGNAGEFLVVVPKGTPDGDYQSFYYTSDGTRVVINTPSLPGEYEVRYMFNSQVLHRQPLTLTQPKATIQAPASGPSGGIMQISWTGPANPEDRIVIARKGMPITEWIDEHGLGEDRTFDINLPEEPGDYELRYLTQAGTVLVTVPFKVQ</sequence>
<dbReference type="InterPro" id="IPR017868">
    <property type="entry name" value="Filamin/ABP280_repeat-like"/>
</dbReference>
<dbReference type="EMBL" id="BJXB01000002">
    <property type="protein sequence ID" value="GEM44952.1"/>
    <property type="molecule type" value="Genomic_DNA"/>
</dbReference>
<evidence type="ECO:0000256" key="1">
    <source>
        <dbReference type="SAM" id="SignalP"/>
    </source>
</evidence>
<dbReference type="AlphaFoldDB" id="A0A511MWJ7"/>
<evidence type="ECO:0000313" key="3">
    <source>
        <dbReference type="EMBL" id="GEM44952.1"/>
    </source>
</evidence>